<dbReference type="InterPro" id="IPR011990">
    <property type="entry name" value="TPR-like_helical_dom_sf"/>
</dbReference>
<dbReference type="Pfam" id="PF13414">
    <property type="entry name" value="TPR_11"/>
    <property type="match status" value="3"/>
</dbReference>
<proteinExistence type="predicted"/>
<feature type="repeat" description="TPR" evidence="3">
    <location>
        <begin position="412"/>
        <end position="445"/>
    </location>
</feature>
<name>A0A367RLM8_NOSPU</name>
<evidence type="ECO:0000256" key="3">
    <source>
        <dbReference type="PROSITE-ProRule" id="PRU00339"/>
    </source>
</evidence>
<dbReference type="SMART" id="SM00028">
    <property type="entry name" value="TPR"/>
    <property type="match status" value="7"/>
</dbReference>
<dbReference type="GO" id="GO:0009279">
    <property type="term" value="C:cell outer membrane"/>
    <property type="evidence" value="ECO:0007669"/>
    <property type="project" value="TreeGrafter"/>
</dbReference>
<dbReference type="Pfam" id="PF00515">
    <property type="entry name" value="TPR_1"/>
    <property type="match status" value="1"/>
</dbReference>
<comment type="caution">
    <text evidence="4">The sequence shown here is derived from an EMBL/GenBank/DDBJ whole genome shotgun (WGS) entry which is preliminary data.</text>
</comment>
<dbReference type="PANTHER" id="PTHR44858">
    <property type="entry name" value="TETRATRICOPEPTIDE REPEAT PROTEIN 6"/>
    <property type="match status" value="1"/>
</dbReference>
<dbReference type="Proteomes" id="UP000252085">
    <property type="component" value="Unassembled WGS sequence"/>
</dbReference>
<organism evidence="4 5">
    <name type="scientific">Nostoc punctiforme NIES-2108</name>
    <dbReference type="NCBI Taxonomy" id="1356359"/>
    <lineage>
        <taxon>Bacteria</taxon>
        <taxon>Bacillati</taxon>
        <taxon>Cyanobacteriota</taxon>
        <taxon>Cyanophyceae</taxon>
        <taxon>Nostocales</taxon>
        <taxon>Nostocaceae</taxon>
        <taxon>Nostoc</taxon>
    </lineage>
</organism>
<feature type="repeat" description="TPR" evidence="3">
    <location>
        <begin position="314"/>
        <end position="347"/>
    </location>
</feature>
<keyword evidence="1" id="KW-0677">Repeat</keyword>
<evidence type="ECO:0000256" key="1">
    <source>
        <dbReference type="ARBA" id="ARBA00022737"/>
    </source>
</evidence>
<dbReference type="PROSITE" id="PS50293">
    <property type="entry name" value="TPR_REGION"/>
    <property type="match status" value="3"/>
</dbReference>
<feature type="repeat" description="TPR" evidence="3">
    <location>
        <begin position="480"/>
        <end position="513"/>
    </location>
</feature>
<feature type="repeat" description="TPR" evidence="3">
    <location>
        <begin position="245"/>
        <end position="278"/>
    </location>
</feature>
<evidence type="ECO:0000256" key="2">
    <source>
        <dbReference type="ARBA" id="ARBA00022803"/>
    </source>
</evidence>
<dbReference type="Gene3D" id="1.25.40.10">
    <property type="entry name" value="Tetratricopeptide repeat domain"/>
    <property type="match status" value="4"/>
</dbReference>
<dbReference type="AlphaFoldDB" id="A0A367RLM8"/>
<dbReference type="InterPro" id="IPR050498">
    <property type="entry name" value="Ycf3"/>
</dbReference>
<dbReference type="SUPFAM" id="SSF48452">
    <property type="entry name" value="TPR-like"/>
    <property type="match status" value="1"/>
</dbReference>
<gene>
    <name evidence="4" type="ORF">A6769_11170</name>
</gene>
<protein>
    <submittedName>
        <fullName evidence="4">Uncharacterized protein</fullName>
    </submittedName>
</protein>
<dbReference type="PANTHER" id="PTHR44858:SF1">
    <property type="entry name" value="UDP-N-ACETYLGLUCOSAMINE--PEPTIDE N-ACETYLGLUCOSAMINYLTRANSFERASE SPINDLY-RELATED"/>
    <property type="match status" value="1"/>
</dbReference>
<dbReference type="EMBL" id="LXQE01000136">
    <property type="protein sequence ID" value="RCJ37468.1"/>
    <property type="molecule type" value="Genomic_DNA"/>
</dbReference>
<dbReference type="GO" id="GO:0046813">
    <property type="term" value="P:receptor-mediated virion attachment to host cell"/>
    <property type="evidence" value="ECO:0007669"/>
    <property type="project" value="TreeGrafter"/>
</dbReference>
<accession>A0A367RLM8</accession>
<feature type="repeat" description="TPR" evidence="3">
    <location>
        <begin position="348"/>
        <end position="381"/>
    </location>
</feature>
<feature type="repeat" description="TPR" evidence="3">
    <location>
        <begin position="446"/>
        <end position="479"/>
    </location>
</feature>
<evidence type="ECO:0000313" key="4">
    <source>
        <dbReference type="EMBL" id="RCJ37468.1"/>
    </source>
</evidence>
<dbReference type="PROSITE" id="PS50005">
    <property type="entry name" value="TPR"/>
    <property type="match status" value="7"/>
</dbReference>
<dbReference type="InterPro" id="IPR019734">
    <property type="entry name" value="TPR_rpt"/>
</dbReference>
<feature type="repeat" description="TPR" evidence="3">
    <location>
        <begin position="280"/>
        <end position="313"/>
    </location>
</feature>
<keyword evidence="2 3" id="KW-0802">TPR repeat</keyword>
<sequence length="540" mass="61674">MDWITLLRSLQSDFIKRLASGCLLHCETEGQYSELTIISGERLKTLREFCWQMAEKYKRVLPVRDVFLSYLKGKLGEEVVKERLADFITEVDYEKRFGGDGNIDFTLTSNPSIGIEVKSRHGRIDRVRWSISSEEVEKNAVVVCILIQEDVSEAQSEYHLFLAGFLPTRMIKLKTGKISFGIEQLLYGGGLWCYLEQLQSSINNSSRQQPPIYKYLPKQEIISKPTNYHVLKSSFQPESHNEDLNILYVKLGDECFQKGEYTNAINKYNQALQVNQSDIDILYYKRGLAHYQIGDYEAAIADYSQAIQMNLHDAKSYNKRGLALYQLGRLEEAINDYTQAIRINPNVAVTYKNRAEARSHFGDNQGAIEDYTQAIKINPHYADAYKNRGIARYLLGSQPGFPQAIKINPQDAIAYKKRGNARSDLGDFEGAIEDYSQAIQINPSYADAYYNRGNARSDLGDFEGAIEDYSQAIQINFNYADAYYNRGNARLEIADKQGGIEDFQKAADIYRKEGKLEALKDTREIILDLEIEESLDILNF</sequence>
<evidence type="ECO:0000313" key="5">
    <source>
        <dbReference type="Proteomes" id="UP000252085"/>
    </source>
</evidence>
<reference evidence="4 5" key="1">
    <citation type="submission" date="2016-04" db="EMBL/GenBank/DDBJ databases">
        <authorList>
            <person name="Evans L.H."/>
            <person name="Alamgir A."/>
            <person name="Owens N."/>
            <person name="Weber N.D."/>
            <person name="Virtaneva K."/>
            <person name="Barbian K."/>
            <person name="Babar A."/>
            <person name="Rosenke K."/>
        </authorList>
    </citation>
    <scope>NUCLEOTIDE SEQUENCE [LARGE SCALE GENOMIC DNA]</scope>
    <source>
        <strain evidence="4">NIES-2108</strain>
    </source>
</reference>